<feature type="compositionally biased region" description="Low complexity" evidence="1">
    <location>
        <begin position="234"/>
        <end position="249"/>
    </location>
</feature>
<dbReference type="PANTHER" id="PTHR12854">
    <property type="entry name" value="ATAXIN 2-RELATED"/>
    <property type="match status" value="1"/>
</dbReference>
<feature type="compositionally biased region" description="Polar residues" evidence="1">
    <location>
        <begin position="258"/>
        <end position="267"/>
    </location>
</feature>
<feature type="region of interest" description="Disordered" evidence="1">
    <location>
        <begin position="503"/>
        <end position="529"/>
    </location>
</feature>
<dbReference type="AlphaFoldDB" id="A0AAN6ZFE2"/>
<accession>A0AAN6ZFE2</accession>
<feature type="region of interest" description="Disordered" evidence="1">
    <location>
        <begin position="879"/>
        <end position="904"/>
    </location>
</feature>
<dbReference type="Pfam" id="PF06741">
    <property type="entry name" value="LsmAD"/>
    <property type="match status" value="1"/>
</dbReference>
<dbReference type="EMBL" id="MU853405">
    <property type="protein sequence ID" value="KAK4135696.1"/>
    <property type="molecule type" value="Genomic_DNA"/>
</dbReference>
<reference evidence="3" key="2">
    <citation type="submission" date="2023-05" db="EMBL/GenBank/DDBJ databases">
        <authorList>
            <consortium name="Lawrence Berkeley National Laboratory"/>
            <person name="Steindorff A."/>
            <person name="Hensen N."/>
            <person name="Bonometti L."/>
            <person name="Westerberg I."/>
            <person name="Brannstrom I.O."/>
            <person name="Guillou S."/>
            <person name="Cros-Aarteil S."/>
            <person name="Calhoun S."/>
            <person name="Haridas S."/>
            <person name="Kuo A."/>
            <person name="Mondo S."/>
            <person name="Pangilinan J."/>
            <person name="Riley R."/>
            <person name="Labutti K."/>
            <person name="Andreopoulos B."/>
            <person name="Lipzen A."/>
            <person name="Chen C."/>
            <person name="Yanf M."/>
            <person name="Daum C."/>
            <person name="Ng V."/>
            <person name="Clum A."/>
            <person name="Ohm R."/>
            <person name="Martin F."/>
            <person name="Silar P."/>
            <person name="Natvig D."/>
            <person name="Lalanne C."/>
            <person name="Gautier V."/>
            <person name="Ament-Velasquez S.L."/>
            <person name="Kruys A."/>
            <person name="Hutchinson M.I."/>
            <person name="Powell A.J."/>
            <person name="Barry K."/>
            <person name="Miller A.N."/>
            <person name="Grigoriev I.V."/>
            <person name="Debuchy R."/>
            <person name="Gladieux P."/>
            <person name="Thoren M.H."/>
            <person name="Johannesson H."/>
        </authorList>
    </citation>
    <scope>NUCLEOTIDE SEQUENCE</scope>
    <source>
        <strain evidence="3">CBS 123565</strain>
    </source>
</reference>
<feature type="region of interest" description="Disordered" evidence="1">
    <location>
        <begin position="377"/>
        <end position="488"/>
    </location>
</feature>
<dbReference type="GO" id="GO:0034063">
    <property type="term" value="P:stress granule assembly"/>
    <property type="evidence" value="ECO:0007669"/>
    <property type="project" value="TreeGrafter"/>
</dbReference>
<reference evidence="3" key="1">
    <citation type="journal article" date="2023" name="Mol. Phylogenet. Evol.">
        <title>Genome-scale phylogeny and comparative genomics of the fungal order Sordariales.</title>
        <authorList>
            <person name="Hensen N."/>
            <person name="Bonometti L."/>
            <person name="Westerberg I."/>
            <person name="Brannstrom I.O."/>
            <person name="Guillou S."/>
            <person name="Cros-Aarteil S."/>
            <person name="Calhoun S."/>
            <person name="Haridas S."/>
            <person name="Kuo A."/>
            <person name="Mondo S."/>
            <person name="Pangilinan J."/>
            <person name="Riley R."/>
            <person name="LaButti K."/>
            <person name="Andreopoulos B."/>
            <person name="Lipzen A."/>
            <person name="Chen C."/>
            <person name="Yan M."/>
            <person name="Daum C."/>
            <person name="Ng V."/>
            <person name="Clum A."/>
            <person name="Steindorff A."/>
            <person name="Ohm R.A."/>
            <person name="Martin F."/>
            <person name="Silar P."/>
            <person name="Natvig D.O."/>
            <person name="Lalanne C."/>
            <person name="Gautier V."/>
            <person name="Ament-Velasquez S.L."/>
            <person name="Kruys A."/>
            <person name="Hutchinson M.I."/>
            <person name="Powell A.J."/>
            <person name="Barry K."/>
            <person name="Miller A.N."/>
            <person name="Grigoriev I.V."/>
            <person name="Debuchy R."/>
            <person name="Gladieux P."/>
            <person name="Hiltunen Thoren M."/>
            <person name="Johannesson H."/>
        </authorList>
    </citation>
    <scope>NUCLEOTIDE SEQUENCE</scope>
    <source>
        <strain evidence="3">CBS 123565</strain>
    </source>
</reference>
<feature type="compositionally biased region" description="Pro residues" evidence="1">
    <location>
        <begin position="511"/>
        <end position="522"/>
    </location>
</feature>
<name>A0AAN6ZFE2_9PEZI</name>
<feature type="compositionally biased region" description="Basic and acidic residues" evidence="1">
    <location>
        <begin position="18"/>
        <end position="34"/>
    </location>
</feature>
<feature type="compositionally biased region" description="Low complexity" evidence="1">
    <location>
        <begin position="884"/>
        <end position="896"/>
    </location>
</feature>
<feature type="compositionally biased region" description="Basic and acidic residues" evidence="1">
    <location>
        <begin position="394"/>
        <end position="410"/>
    </location>
</feature>
<feature type="region of interest" description="Disordered" evidence="1">
    <location>
        <begin position="1"/>
        <end position="57"/>
    </location>
</feature>
<feature type="compositionally biased region" description="Basic and acidic residues" evidence="1">
    <location>
        <begin position="270"/>
        <end position="285"/>
    </location>
</feature>
<organism evidence="3 4">
    <name type="scientific">Trichocladium antarcticum</name>
    <dbReference type="NCBI Taxonomy" id="1450529"/>
    <lineage>
        <taxon>Eukaryota</taxon>
        <taxon>Fungi</taxon>
        <taxon>Dikarya</taxon>
        <taxon>Ascomycota</taxon>
        <taxon>Pezizomycotina</taxon>
        <taxon>Sordariomycetes</taxon>
        <taxon>Sordariomycetidae</taxon>
        <taxon>Sordariales</taxon>
        <taxon>Chaetomiaceae</taxon>
        <taxon>Trichocladium</taxon>
    </lineage>
</organism>
<dbReference type="PANTHER" id="PTHR12854:SF7">
    <property type="entry name" value="ATAXIN-2 HOMOLOG"/>
    <property type="match status" value="1"/>
</dbReference>
<dbReference type="Proteomes" id="UP001304895">
    <property type="component" value="Unassembled WGS sequence"/>
</dbReference>
<dbReference type="InterPro" id="IPR009604">
    <property type="entry name" value="LsmAD_domain"/>
</dbReference>
<dbReference type="GO" id="GO:0010494">
    <property type="term" value="C:cytoplasmic stress granule"/>
    <property type="evidence" value="ECO:0007669"/>
    <property type="project" value="TreeGrafter"/>
</dbReference>
<feature type="region of interest" description="Disordered" evidence="1">
    <location>
        <begin position="566"/>
        <end position="596"/>
    </location>
</feature>
<evidence type="ECO:0000313" key="4">
    <source>
        <dbReference type="Proteomes" id="UP001304895"/>
    </source>
</evidence>
<feature type="region of interest" description="Disordered" evidence="1">
    <location>
        <begin position="162"/>
        <end position="302"/>
    </location>
</feature>
<feature type="domain" description="LsmAD" evidence="2">
    <location>
        <begin position="109"/>
        <end position="182"/>
    </location>
</feature>
<protein>
    <recommendedName>
        <fullName evidence="2">LsmAD domain-containing protein</fullName>
    </recommendedName>
</protein>
<evidence type="ECO:0000313" key="3">
    <source>
        <dbReference type="EMBL" id="KAK4135696.1"/>
    </source>
</evidence>
<evidence type="ECO:0000256" key="1">
    <source>
        <dbReference type="SAM" id="MobiDB-lite"/>
    </source>
</evidence>
<sequence length="904" mass="98730">MVQQKKLPNSAEIANGPGRREQPAMTFQRKEITEARIVSGNTPKNDGRVPNGNRASFRTDAAISNSRLGNERNLKAWVPDAGFEADGSLEKPSGTSGAWDQFAENERLFGLKTDYDENIYTTAIDRSHPQYKERVAAAERKAREIERSVATTAHVAEERVMDFVGKDDQGDEEDKYSGVRRQDFPPLTSRENKYTPPARRAPTGQATVKGAPVDPAIISSQLKSTPTPKPPTPKATEPTNPATTNKPATLVADKPAEPTQSGTTAQTKAAEGKPDAANAKTKDAEQVAPVRPTAGAARAGSQMKLGTVPSATSTVERDVLVSFRTFASNQRSMAEKARTTKAKVDKEVKLTELKKFAQNFKLSTPVPKDLISIIAKDPAKQKQIQDKAYQNVDEINRQKEAATKEKETAAAKENQGKAAIERSGSSATAGPADTRSSARPTGPQHSGSATGIPGRHPGARSSYNPQPHHQYNRSNRPQPHLAPQNQQTGNLAQRLRNVEQQKLQHPHLGQHPPPDMRLPPTGPANNVDPSFGRRISGIPPSFLGPKLNPNSHEFRPNAFAQPFNPTIPSQGSSPRSSVNNITETPLTPHPPPAKGQLIRRKTKAIDVKKCFILSHIESIRPPPGRHWDENDGIRPSFDTLPTWRQLQEETEAPDSTMHLSYKEYFERLPLSSAAVATPNPTHVVPQIAHQHQLPFHLQHGAQNLAPRQSPHMQPMQMHGGQHGHGPHVPYNNPDDHRMMHSNSAQSFASPRMGQVTMAYPQTMNAPVQLPYGQPVMQQYVNAAPQMGQYRSFSHNPQFMAQQPHHMGAPLMVQPQFIQGPNGMVATGPMYPGGHPQFIPTSGVPQPIPGSNGFPSPGRPVAPMMAHQGSHPGQQAVYGMNPGMPYQQPAYTPQQPQGKFSAQRP</sequence>
<gene>
    <name evidence="3" type="ORF">BT67DRAFT_258118</name>
</gene>
<dbReference type="GO" id="GO:0003729">
    <property type="term" value="F:mRNA binding"/>
    <property type="evidence" value="ECO:0007669"/>
    <property type="project" value="TreeGrafter"/>
</dbReference>
<feature type="compositionally biased region" description="Polar residues" evidence="1">
    <location>
        <begin position="423"/>
        <end position="449"/>
    </location>
</feature>
<feature type="compositionally biased region" description="Polar residues" evidence="1">
    <location>
        <begin position="566"/>
        <end position="585"/>
    </location>
</feature>
<comment type="caution">
    <text evidence="3">The sequence shown here is derived from an EMBL/GenBank/DDBJ whole genome shotgun (WGS) entry which is preliminary data.</text>
</comment>
<keyword evidence="4" id="KW-1185">Reference proteome</keyword>
<feature type="compositionally biased region" description="Polar residues" evidence="1">
    <location>
        <begin position="461"/>
        <end position="488"/>
    </location>
</feature>
<dbReference type="SMART" id="SM01272">
    <property type="entry name" value="LsmAD"/>
    <property type="match status" value="1"/>
</dbReference>
<proteinExistence type="predicted"/>
<dbReference type="InterPro" id="IPR045117">
    <property type="entry name" value="ATXN2-like"/>
</dbReference>
<evidence type="ECO:0000259" key="2">
    <source>
        <dbReference type="SMART" id="SM01272"/>
    </source>
</evidence>